<reference evidence="2 3" key="1">
    <citation type="submission" date="2023-07" db="EMBL/GenBank/DDBJ databases">
        <title>Sequencing the genomes of 1000 actinobacteria strains.</title>
        <authorList>
            <person name="Klenk H.-P."/>
        </authorList>
    </citation>
    <scope>NUCLEOTIDE SEQUENCE [LARGE SCALE GENOMIC DNA]</scope>
    <source>
        <strain evidence="2 3">DSM 44109</strain>
    </source>
</reference>
<name>A0ABT9R2M0_9ACTN</name>
<keyword evidence="3" id="KW-1185">Reference proteome</keyword>
<protein>
    <submittedName>
        <fullName evidence="2">Uncharacterized protein</fullName>
    </submittedName>
</protein>
<dbReference type="Proteomes" id="UP001230426">
    <property type="component" value="Unassembled WGS sequence"/>
</dbReference>
<feature type="compositionally biased region" description="Basic and acidic residues" evidence="1">
    <location>
        <begin position="437"/>
        <end position="452"/>
    </location>
</feature>
<organism evidence="2 3">
    <name type="scientific">Streptosporangium brasiliense</name>
    <dbReference type="NCBI Taxonomy" id="47480"/>
    <lineage>
        <taxon>Bacteria</taxon>
        <taxon>Bacillati</taxon>
        <taxon>Actinomycetota</taxon>
        <taxon>Actinomycetes</taxon>
        <taxon>Streptosporangiales</taxon>
        <taxon>Streptosporangiaceae</taxon>
        <taxon>Streptosporangium</taxon>
    </lineage>
</organism>
<evidence type="ECO:0000313" key="2">
    <source>
        <dbReference type="EMBL" id="MDP9863474.1"/>
    </source>
</evidence>
<dbReference type="EMBL" id="JAUSRB010000002">
    <property type="protein sequence ID" value="MDP9863474.1"/>
    <property type="molecule type" value="Genomic_DNA"/>
</dbReference>
<gene>
    <name evidence="2" type="ORF">J2S55_002740</name>
</gene>
<accession>A0ABT9R2M0</accession>
<sequence>MRKLTVLVDTDVLDLDEPPEWDQSLILKGLLTHSYIARYWYADQGPPADAPRVSLELWTAVKDWAVLGKRDEDGFARPVSYANDHQIHRGAVVGNAAEVARSDTRAKSYRQLSLEEAAEKREADALAVRVAEVIGADIFVTRRSYVRESKWARNSGLTICDVDECLALVGLYLRSQHEHLYWKSPDGTGTCQMNRGLFFWVGTRELMPSAWRWFYACVQHSVGTGNDALSYLGGSVLQRIERALQTRDDVHRALNQPQNNDTADAALASLDTVLLLLMGALDAAARVAHTALAMDPDKLYTAAWHQKSWQKELKKVCPKLAALVTNDSPGQHVLTILKHLRNSVHGSALQALSFRKGIESPQTLLGLPKAEMAEIRAAMRTLGGEKLWGVSHALPDRPHVDPGTLLERLFPLVLELTNGLMDETPVENLSHVNIRPENTKPPEKGPDDPFHERTRLSIRWQLGF</sequence>
<evidence type="ECO:0000313" key="3">
    <source>
        <dbReference type="Proteomes" id="UP001230426"/>
    </source>
</evidence>
<dbReference type="RefSeq" id="WP_306860390.1">
    <property type="nucleotide sequence ID" value="NZ_JAUSRB010000002.1"/>
</dbReference>
<feature type="region of interest" description="Disordered" evidence="1">
    <location>
        <begin position="430"/>
        <end position="452"/>
    </location>
</feature>
<evidence type="ECO:0000256" key="1">
    <source>
        <dbReference type="SAM" id="MobiDB-lite"/>
    </source>
</evidence>
<comment type="caution">
    <text evidence="2">The sequence shown here is derived from an EMBL/GenBank/DDBJ whole genome shotgun (WGS) entry which is preliminary data.</text>
</comment>
<proteinExistence type="predicted"/>